<dbReference type="InterPro" id="IPR032710">
    <property type="entry name" value="NTF2-like_dom_sf"/>
</dbReference>
<evidence type="ECO:0000313" key="2">
    <source>
        <dbReference type="Proteomes" id="UP000663881"/>
    </source>
</evidence>
<dbReference type="Gene3D" id="3.10.450.50">
    <property type="match status" value="1"/>
</dbReference>
<name>A0A819KMA6_9BILA</name>
<sequence>MFLFSYDPKRATAQNVAHLLAIDNKFIAPTTFPGVYNCEAYTEEKGKLMKSINDLHIITFDYIAAKDDQVSLRYSIEGSHNGEPYKGIKATGYKAKCTAAGLFKLENGKITLFIKEWDKLTMWKQLGFPLNEATAVKIDSITSFLVTPPSLMNTCIENIRHYLHAQPELSNQEKHTAAFIVNCLQESGAKRIITGLGGYGVAGVFSGRETGTRVMLRAELDALPISERGEEREWCSQNERVAHSCGHDGHMAILLGIAKRLACTPPTRGEVVLLFQPAEEIGTGASAVINSEKFDQSLYPDVAYALHNQPGRPFGEISIREGAFACASRGMIVRLYGRCSHAAHPEQGLSPVRTMRHLLEELEQLPQRLFPSEDLRLVTVVHAQLGEVRFGTTPGEAVIMVTLRTATDALMQPLVEAAREAIERMTQETGLTYDIEFQDVFTAVFNDEQATKDVIHCAQKCGKMLSLLQAPNRWSEDFGVYSAVCRCAMFLLGAGEATSVLHDSAYDFPDALIEHGVEMFWALLNEQRLFDN</sequence>
<evidence type="ECO:0000313" key="1">
    <source>
        <dbReference type="EMBL" id="CAF3947271.1"/>
    </source>
</evidence>
<dbReference type="EMBL" id="CAJOAY010002375">
    <property type="protein sequence ID" value="CAF3947271.1"/>
    <property type="molecule type" value="Genomic_DNA"/>
</dbReference>
<dbReference type="InterPro" id="IPR002933">
    <property type="entry name" value="Peptidase_M20"/>
</dbReference>
<proteinExistence type="predicted"/>
<reference evidence="1" key="1">
    <citation type="submission" date="2021-02" db="EMBL/GenBank/DDBJ databases">
        <authorList>
            <person name="Nowell W R."/>
        </authorList>
    </citation>
    <scope>NUCLEOTIDE SEQUENCE</scope>
</reference>
<dbReference type="PANTHER" id="PTHR11014">
    <property type="entry name" value="PEPTIDASE M20 FAMILY MEMBER"/>
    <property type="match status" value="1"/>
</dbReference>
<comment type="caution">
    <text evidence="1">The sequence shown here is derived from an EMBL/GenBank/DDBJ whole genome shotgun (WGS) entry which is preliminary data.</text>
</comment>
<dbReference type="InterPro" id="IPR009959">
    <property type="entry name" value="Cyclase_SnoaL-like"/>
</dbReference>
<dbReference type="Gene3D" id="3.30.70.360">
    <property type="match status" value="1"/>
</dbReference>
<dbReference type="GO" id="GO:0030638">
    <property type="term" value="P:polyketide metabolic process"/>
    <property type="evidence" value="ECO:0007669"/>
    <property type="project" value="InterPro"/>
</dbReference>
<accession>A0A819KMA6</accession>
<dbReference type="PANTHER" id="PTHR11014:SF169">
    <property type="entry name" value="CLAN MH, FAMILY M20, PEPTIDASE T-LIKE METALLOPEPTIDASE"/>
    <property type="match status" value="1"/>
</dbReference>
<organism evidence="1 2">
    <name type="scientific">Adineta steineri</name>
    <dbReference type="NCBI Taxonomy" id="433720"/>
    <lineage>
        <taxon>Eukaryota</taxon>
        <taxon>Metazoa</taxon>
        <taxon>Spiralia</taxon>
        <taxon>Gnathifera</taxon>
        <taxon>Rotifera</taxon>
        <taxon>Eurotatoria</taxon>
        <taxon>Bdelloidea</taxon>
        <taxon>Adinetida</taxon>
        <taxon>Adinetidae</taxon>
        <taxon>Adineta</taxon>
    </lineage>
</organism>
<dbReference type="SUPFAM" id="SSF55031">
    <property type="entry name" value="Bacterial exopeptidase dimerisation domain"/>
    <property type="match status" value="1"/>
</dbReference>
<dbReference type="NCBIfam" id="TIGR01891">
    <property type="entry name" value="amidohydrolases"/>
    <property type="match status" value="1"/>
</dbReference>
<dbReference type="InterPro" id="IPR017439">
    <property type="entry name" value="Amidohydrolase"/>
</dbReference>
<dbReference type="Pfam" id="PF07366">
    <property type="entry name" value="SnoaL"/>
    <property type="match status" value="1"/>
</dbReference>
<dbReference type="Proteomes" id="UP000663881">
    <property type="component" value="Unassembled WGS sequence"/>
</dbReference>
<dbReference type="GO" id="GO:0016787">
    <property type="term" value="F:hydrolase activity"/>
    <property type="evidence" value="ECO:0007669"/>
    <property type="project" value="InterPro"/>
</dbReference>
<evidence type="ECO:0008006" key="3">
    <source>
        <dbReference type="Google" id="ProtNLM"/>
    </source>
</evidence>
<dbReference type="SUPFAM" id="SSF53187">
    <property type="entry name" value="Zn-dependent exopeptidases"/>
    <property type="match status" value="1"/>
</dbReference>
<gene>
    <name evidence="1" type="ORF">OKA104_LOCUS26740</name>
</gene>
<dbReference type="Gene3D" id="3.40.630.10">
    <property type="entry name" value="Zn peptidases"/>
    <property type="match status" value="1"/>
</dbReference>
<dbReference type="Pfam" id="PF01546">
    <property type="entry name" value="Peptidase_M20"/>
    <property type="match status" value="1"/>
</dbReference>
<dbReference type="InterPro" id="IPR036264">
    <property type="entry name" value="Bact_exopeptidase_dim_dom"/>
</dbReference>
<dbReference type="SUPFAM" id="SSF54427">
    <property type="entry name" value="NTF2-like"/>
    <property type="match status" value="1"/>
</dbReference>
<dbReference type="AlphaFoldDB" id="A0A819KMA6"/>
<protein>
    <recommendedName>
        <fullName evidence="3">Amidohydrolase</fullName>
    </recommendedName>
</protein>